<reference evidence="3 4" key="1">
    <citation type="submission" date="2022-12" db="EMBL/GenBank/DDBJ databases">
        <title>Dasania phycosphaerae sp. nov., isolated from particulate material of the south coast of Korea.</title>
        <authorList>
            <person name="Jiang Y."/>
        </authorList>
    </citation>
    <scope>NUCLEOTIDE SEQUENCE [LARGE SCALE GENOMIC DNA]</scope>
    <source>
        <strain evidence="3 4">GY-19</strain>
    </source>
</reference>
<organism evidence="3 4">
    <name type="scientific">Dasania phycosphaerae</name>
    <dbReference type="NCBI Taxonomy" id="2950436"/>
    <lineage>
        <taxon>Bacteria</taxon>
        <taxon>Pseudomonadati</taxon>
        <taxon>Pseudomonadota</taxon>
        <taxon>Gammaproteobacteria</taxon>
        <taxon>Cellvibrionales</taxon>
        <taxon>Spongiibacteraceae</taxon>
        <taxon>Dasania</taxon>
    </lineage>
</organism>
<evidence type="ECO:0000313" key="4">
    <source>
        <dbReference type="Proteomes" id="UP001069090"/>
    </source>
</evidence>
<accession>A0A9J6RI78</accession>
<feature type="region of interest" description="Disordered" evidence="1">
    <location>
        <begin position="622"/>
        <end position="690"/>
    </location>
</feature>
<dbReference type="GO" id="GO:0015074">
    <property type="term" value="P:DNA integration"/>
    <property type="evidence" value="ECO:0007669"/>
    <property type="project" value="InterPro"/>
</dbReference>
<dbReference type="SUPFAM" id="SSF53098">
    <property type="entry name" value="Ribonuclease H-like"/>
    <property type="match status" value="1"/>
</dbReference>
<dbReference type="Proteomes" id="UP001069090">
    <property type="component" value="Unassembled WGS sequence"/>
</dbReference>
<dbReference type="RefSeq" id="WP_258330547.1">
    <property type="nucleotide sequence ID" value="NZ_JAPTGG010000003.1"/>
</dbReference>
<dbReference type="InterPro" id="IPR001584">
    <property type="entry name" value="Integrase_cat-core"/>
</dbReference>
<sequence length="690" mass="79357">MFQVNEVVQVADNLYRVLLTTARHVVWISLDDQKAFPDIVDLSQLEALILQEKLVRVDDPFSYVLGLQPEQDSKDATIRDTNYRVIKPVVEDPYFYVKKVRAKRIAEILELGEVSRPYIYKLVRRYWQRGQVPNALLPDYKNSGAKGQKRIAKNKKLGRPREKMEGTGALVDEATERLFRIIIDKYILKKKFSIAKAHRKFKGLYENIAPGVSESEKPTKRQFSYFFNREYTHVERIRAGVPDSIYMKDVRPLESTATTQALGPGSRYEIDATIADVILVSDHDRNQPVGRPTVYLVIDVFSRFIVGWYIGFENPSYVAAIQALHLALTDKNHIFRDLEIDTDNFEWPTPGLPEAILADRGELLGHQIEGLEASNKVRIENTPPYRGDAKGIVEQRFRTLQAEFKGFVPGEVSGPTVRKRGGKNYWLDGKLTVSEFTEIIVSSIVMRNFVDPMKKYDRAKDMPADLPSIPIHLWSWGLQNRTGRLRKANAEAVRIALLPRQKASTSIQGICLFGVYYSAPEIVELGWLHRSGNSPRPKEVEVAYDPNFADEVYLFHSEGNRDHWVCRITDTSREYRGSTFWEVWRKQKQIKIQSAKDQLESDRIRKLHEDRIEDIITSAIKESPKPVATNSERMKGVSGARSEQLEKEREQRRHQVVKNEQPAKVVHLNPPDENDDYPDFEDELFDDGDD</sequence>
<dbReference type="InterPro" id="IPR015378">
    <property type="entry name" value="Transposase-like_Mu_C"/>
</dbReference>
<gene>
    <name evidence="3" type="ORF">O0V09_04225</name>
</gene>
<dbReference type="InterPro" id="IPR036397">
    <property type="entry name" value="RNaseH_sf"/>
</dbReference>
<dbReference type="GO" id="GO:0003676">
    <property type="term" value="F:nucleic acid binding"/>
    <property type="evidence" value="ECO:0007669"/>
    <property type="project" value="InterPro"/>
</dbReference>
<dbReference type="AlphaFoldDB" id="A0A9J6RI78"/>
<feature type="compositionally biased region" description="Acidic residues" evidence="1">
    <location>
        <begin position="672"/>
        <end position="690"/>
    </location>
</feature>
<evidence type="ECO:0000313" key="3">
    <source>
        <dbReference type="EMBL" id="MCZ0864390.1"/>
    </source>
</evidence>
<dbReference type="PROSITE" id="PS50994">
    <property type="entry name" value="INTEGRASE"/>
    <property type="match status" value="1"/>
</dbReference>
<feature type="compositionally biased region" description="Basic and acidic residues" evidence="1">
    <location>
        <begin position="643"/>
        <end position="653"/>
    </location>
</feature>
<feature type="domain" description="Integrase catalytic" evidence="2">
    <location>
        <begin position="260"/>
        <end position="471"/>
    </location>
</feature>
<dbReference type="Pfam" id="PF09299">
    <property type="entry name" value="Mu-transpos_C"/>
    <property type="match status" value="1"/>
</dbReference>
<comment type="caution">
    <text evidence="3">The sequence shown here is derived from an EMBL/GenBank/DDBJ whole genome shotgun (WGS) entry which is preliminary data.</text>
</comment>
<keyword evidence="4" id="KW-1185">Reference proteome</keyword>
<protein>
    <submittedName>
        <fullName evidence="3">DDE-type integrase/transposase/recombinase</fullName>
    </submittedName>
</protein>
<dbReference type="EMBL" id="JAPTGG010000003">
    <property type="protein sequence ID" value="MCZ0864390.1"/>
    <property type="molecule type" value="Genomic_DNA"/>
</dbReference>
<evidence type="ECO:0000259" key="2">
    <source>
        <dbReference type="PROSITE" id="PS50994"/>
    </source>
</evidence>
<dbReference type="Gene3D" id="3.30.420.10">
    <property type="entry name" value="Ribonuclease H-like superfamily/Ribonuclease H"/>
    <property type="match status" value="1"/>
</dbReference>
<name>A0A9J6RI78_9GAMM</name>
<evidence type="ECO:0000256" key="1">
    <source>
        <dbReference type="SAM" id="MobiDB-lite"/>
    </source>
</evidence>
<dbReference type="InterPro" id="IPR012337">
    <property type="entry name" value="RNaseH-like_sf"/>
</dbReference>
<proteinExistence type="predicted"/>